<proteinExistence type="predicted"/>
<evidence type="ECO:0000259" key="1">
    <source>
        <dbReference type="PROSITE" id="PS51186"/>
    </source>
</evidence>
<dbReference type="EMBL" id="RBCJ01000002">
    <property type="protein sequence ID" value="RKN81063.1"/>
    <property type="molecule type" value="Genomic_DNA"/>
</dbReference>
<feature type="domain" description="N-acetyltransferase" evidence="1">
    <location>
        <begin position="4"/>
        <end position="188"/>
    </location>
</feature>
<dbReference type="Gene3D" id="3.40.630.30">
    <property type="match status" value="1"/>
</dbReference>
<evidence type="ECO:0000313" key="2">
    <source>
        <dbReference type="EMBL" id="RKN81063.1"/>
    </source>
</evidence>
<dbReference type="Pfam" id="PF00583">
    <property type="entry name" value="Acetyltransf_1"/>
    <property type="match status" value="1"/>
</dbReference>
<comment type="caution">
    <text evidence="2">The sequence shown here is derived from an EMBL/GenBank/DDBJ whole genome shotgun (WGS) entry which is preliminary data.</text>
</comment>
<evidence type="ECO:0000313" key="3">
    <source>
        <dbReference type="Proteomes" id="UP000276603"/>
    </source>
</evidence>
<dbReference type="AlphaFoldDB" id="A0A3B0C4Y8"/>
<keyword evidence="2" id="KW-0808">Transferase</keyword>
<organism evidence="2 3">
    <name type="scientific">Ulvibacterium marinum</name>
    <dbReference type="NCBI Taxonomy" id="2419782"/>
    <lineage>
        <taxon>Bacteria</taxon>
        <taxon>Pseudomonadati</taxon>
        <taxon>Bacteroidota</taxon>
        <taxon>Flavobacteriia</taxon>
        <taxon>Flavobacteriales</taxon>
        <taxon>Flavobacteriaceae</taxon>
        <taxon>Ulvibacterium</taxon>
    </lineage>
</organism>
<dbReference type="InterPro" id="IPR000182">
    <property type="entry name" value="GNAT_dom"/>
</dbReference>
<dbReference type="InterPro" id="IPR016181">
    <property type="entry name" value="Acyl_CoA_acyltransferase"/>
</dbReference>
<reference evidence="2 3" key="1">
    <citation type="submission" date="2018-10" db="EMBL/GenBank/DDBJ databases">
        <title>Ulvibacterium marinum gen. nov., sp. nov., a novel marine bacterium of the family Flavobacteriaceae, isolated from a culture of the green alga Ulva prolifera.</title>
        <authorList>
            <person name="Zhang Z."/>
        </authorList>
    </citation>
    <scope>NUCLEOTIDE SEQUENCE [LARGE SCALE GENOMIC DNA]</scope>
    <source>
        <strain evidence="2 3">CCMM003</strain>
    </source>
</reference>
<sequence length="188" mass="21706">MTNFRIEPLRKNNWGKLLELFGEKGAGANCWCMHFRLHKSAHEEGKINDGNKSALKKLVWEGKPTGLIGFYDDVPVAWCALSPREDFARLQRSRVHKPIDDKKVWSIPCTFVSKEFRKHGISVELLKGAVEYAKQEGIKILEAYPTIPTQDKLPDGFLWIGHYKSFEKAGFEIVDRTSKHRPMVRYYV</sequence>
<protein>
    <submittedName>
        <fullName evidence="2">GNAT family N-acetyltransferase</fullName>
    </submittedName>
</protein>
<dbReference type="Proteomes" id="UP000276603">
    <property type="component" value="Unassembled WGS sequence"/>
</dbReference>
<gene>
    <name evidence="2" type="ORF">D7Z94_08935</name>
</gene>
<accession>A0A3B0C4Y8</accession>
<dbReference type="GO" id="GO:0016747">
    <property type="term" value="F:acyltransferase activity, transferring groups other than amino-acyl groups"/>
    <property type="evidence" value="ECO:0007669"/>
    <property type="project" value="InterPro"/>
</dbReference>
<name>A0A3B0C4Y8_9FLAO</name>
<dbReference type="OrthoDB" id="162220at2"/>
<dbReference type="PROSITE" id="PS51186">
    <property type="entry name" value="GNAT"/>
    <property type="match status" value="1"/>
</dbReference>
<dbReference type="SUPFAM" id="SSF55729">
    <property type="entry name" value="Acyl-CoA N-acyltransferases (Nat)"/>
    <property type="match status" value="1"/>
</dbReference>
<dbReference type="CDD" id="cd04301">
    <property type="entry name" value="NAT_SF"/>
    <property type="match status" value="1"/>
</dbReference>
<keyword evidence="3" id="KW-1185">Reference proteome</keyword>
<dbReference type="RefSeq" id="WP_120711220.1">
    <property type="nucleotide sequence ID" value="NZ_RBCJ01000002.1"/>
</dbReference>